<dbReference type="EMBL" id="BART01000907">
    <property type="protein sequence ID" value="GAG58604.1"/>
    <property type="molecule type" value="Genomic_DNA"/>
</dbReference>
<dbReference type="AlphaFoldDB" id="X0YQQ0"/>
<accession>X0YQQ0</accession>
<comment type="caution">
    <text evidence="1">The sequence shown here is derived from an EMBL/GenBank/DDBJ whole genome shotgun (WGS) entry which is preliminary data.</text>
</comment>
<evidence type="ECO:0008006" key="2">
    <source>
        <dbReference type="Google" id="ProtNLM"/>
    </source>
</evidence>
<reference evidence="1" key="1">
    <citation type="journal article" date="2014" name="Front. Microbiol.">
        <title>High frequency of phylogenetically diverse reductive dehalogenase-homologous genes in deep subseafloor sedimentary metagenomes.</title>
        <authorList>
            <person name="Kawai M."/>
            <person name="Futagami T."/>
            <person name="Toyoda A."/>
            <person name="Takaki Y."/>
            <person name="Nishi S."/>
            <person name="Hori S."/>
            <person name="Arai W."/>
            <person name="Tsubouchi T."/>
            <person name="Morono Y."/>
            <person name="Uchiyama I."/>
            <person name="Ito T."/>
            <person name="Fujiyama A."/>
            <person name="Inagaki F."/>
            <person name="Takami H."/>
        </authorList>
    </citation>
    <scope>NUCLEOTIDE SEQUENCE</scope>
    <source>
        <strain evidence="1">Expedition CK06-06</strain>
    </source>
</reference>
<evidence type="ECO:0000313" key="1">
    <source>
        <dbReference type="EMBL" id="GAG58604.1"/>
    </source>
</evidence>
<sequence length="149" mass="17494">MNANQIQSEFISLLLQNGEKQDFCCHYWSRGTRRMSRNIIELSRSINCLIYFKVIYKKSYNSYKWGVTANRIDELKRSDMKWVLVLLYESASTGYFITAEDVNRYLSLSIWPLGRDGDYKVATGSYLQFNKKPFQSFSEFLNSLVNSCK</sequence>
<protein>
    <recommendedName>
        <fullName evidence="2">DUF4365 domain-containing protein</fullName>
    </recommendedName>
</protein>
<organism evidence="1">
    <name type="scientific">marine sediment metagenome</name>
    <dbReference type="NCBI Taxonomy" id="412755"/>
    <lineage>
        <taxon>unclassified sequences</taxon>
        <taxon>metagenomes</taxon>
        <taxon>ecological metagenomes</taxon>
    </lineage>
</organism>
<gene>
    <name evidence="1" type="ORF">S01H4_03635</name>
</gene>
<proteinExistence type="predicted"/>
<name>X0YQQ0_9ZZZZ</name>